<keyword evidence="7" id="KW-0653">Protein transport</keyword>
<evidence type="ECO:0000313" key="9">
    <source>
        <dbReference type="EMBL" id="EAZ89411.1"/>
    </source>
</evidence>
<keyword evidence="4 7" id="KW-0812">Transmembrane</keyword>
<accession>A3IVV0</accession>
<protein>
    <recommendedName>
        <fullName evidence="11">Biopolymer transport protein ExbD/TolR</fullName>
    </recommendedName>
</protein>
<evidence type="ECO:0000256" key="7">
    <source>
        <dbReference type="RuleBase" id="RU003879"/>
    </source>
</evidence>
<dbReference type="Proteomes" id="UP000003781">
    <property type="component" value="Unassembled WGS sequence"/>
</dbReference>
<evidence type="ECO:0000313" key="10">
    <source>
        <dbReference type="Proteomes" id="UP000003781"/>
    </source>
</evidence>
<dbReference type="AlphaFoldDB" id="A3IVV0"/>
<dbReference type="eggNOG" id="COG0848">
    <property type="taxonomic scope" value="Bacteria"/>
</dbReference>
<name>A3IVV0_9CHRO</name>
<keyword evidence="7" id="KW-0813">Transport</keyword>
<evidence type="ECO:0000256" key="1">
    <source>
        <dbReference type="ARBA" id="ARBA00004162"/>
    </source>
</evidence>
<comment type="subcellular location">
    <subcellularLocation>
        <location evidence="1">Cell membrane</location>
        <topology evidence="1">Single-pass membrane protein</topology>
    </subcellularLocation>
    <subcellularLocation>
        <location evidence="7">Cell membrane</location>
        <topology evidence="7">Single-pass type II membrane protein</topology>
    </subcellularLocation>
</comment>
<evidence type="ECO:0000256" key="3">
    <source>
        <dbReference type="ARBA" id="ARBA00022475"/>
    </source>
</evidence>
<dbReference type="Pfam" id="PF02472">
    <property type="entry name" value="ExbD"/>
    <property type="match status" value="1"/>
</dbReference>
<dbReference type="PANTHER" id="PTHR30558:SF3">
    <property type="entry name" value="BIOPOLYMER TRANSPORT PROTEIN EXBD-RELATED"/>
    <property type="match status" value="1"/>
</dbReference>
<dbReference type="Gene3D" id="3.30.420.270">
    <property type="match status" value="1"/>
</dbReference>
<evidence type="ECO:0000256" key="6">
    <source>
        <dbReference type="ARBA" id="ARBA00023136"/>
    </source>
</evidence>
<evidence type="ECO:0000256" key="5">
    <source>
        <dbReference type="ARBA" id="ARBA00022989"/>
    </source>
</evidence>
<evidence type="ECO:0000256" key="4">
    <source>
        <dbReference type="ARBA" id="ARBA00022692"/>
    </source>
</evidence>
<dbReference type="OrthoDB" id="424972at2"/>
<evidence type="ECO:0000256" key="8">
    <source>
        <dbReference type="SAM" id="Phobius"/>
    </source>
</evidence>
<gene>
    <name evidence="9" type="ORF">CY0110_12277</name>
</gene>
<organism evidence="9 10">
    <name type="scientific">Crocosphaera chwakensis CCY0110</name>
    <dbReference type="NCBI Taxonomy" id="391612"/>
    <lineage>
        <taxon>Bacteria</taxon>
        <taxon>Bacillati</taxon>
        <taxon>Cyanobacteriota</taxon>
        <taxon>Cyanophyceae</taxon>
        <taxon>Oscillatoriophycideae</taxon>
        <taxon>Chroococcales</taxon>
        <taxon>Aphanothecaceae</taxon>
        <taxon>Crocosphaera</taxon>
        <taxon>Crocosphaera chwakensis</taxon>
    </lineage>
</organism>
<dbReference type="InterPro" id="IPR003400">
    <property type="entry name" value="ExbD"/>
</dbReference>
<dbReference type="PANTHER" id="PTHR30558">
    <property type="entry name" value="EXBD MEMBRANE COMPONENT OF PMF-DRIVEN MACROMOLECULE IMPORT SYSTEM"/>
    <property type="match status" value="1"/>
</dbReference>
<dbReference type="GO" id="GO:0022857">
    <property type="term" value="F:transmembrane transporter activity"/>
    <property type="evidence" value="ECO:0007669"/>
    <property type="project" value="InterPro"/>
</dbReference>
<keyword evidence="5 8" id="KW-1133">Transmembrane helix</keyword>
<evidence type="ECO:0000256" key="2">
    <source>
        <dbReference type="ARBA" id="ARBA00005811"/>
    </source>
</evidence>
<proteinExistence type="inferred from homology"/>
<comment type="caution">
    <text evidence="9">The sequence shown here is derived from an EMBL/GenBank/DDBJ whole genome shotgun (WGS) entry which is preliminary data.</text>
</comment>
<dbReference type="RefSeq" id="WP_008277510.1">
    <property type="nucleotide sequence ID" value="NZ_AAXW01000045.1"/>
</dbReference>
<dbReference type="EMBL" id="AAXW01000045">
    <property type="protein sequence ID" value="EAZ89411.1"/>
    <property type="molecule type" value="Genomic_DNA"/>
</dbReference>
<sequence length="145" mass="16563">MRFKDQKQQQSVPSINLIPMLNVMMSVLAFFVLVSMNLTTSPQGVKVELPSNEQAREIPIAVENKDLIVTLKSDDSFTINGYEQNIQTLEQLKIMVQEYLVKQKSGTVLLMADQTIYYKKVIEVLIELKQLEKDRISLAITTDNK</sequence>
<dbReference type="GO" id="GO:0015031">
    <property type="term" value="P:protein transport"/>
    <property type="evidence" value="ECO:0007669"/>
    <property type="project" value="UniProtKB-KW"/>
</dbReference>
<keyword evidence="3" id="KW-1003">Cell membrane</keyword>
<reference evidence="9 10" key="1">
    <citation type="submission" date="2007-03" db="EMBL/GenBank/DDBJ databases">
        <authorList>
            <person name="Stal L."/>
            <person name="Ferriera S."/>
            <person name="Johnson J."/>
            <person name="Kravitz S."/>
            <person name="Beeson K."/>
            <person name="Sutton G."/>
            <person name="Rogers Y.-H."/>
            <person name="Friedman R."/>
            <person name="Frazier M."/>
            <person name="Venter J.C."/>
        </authorList>
    </citation>
    <scope>NUCLEOTIDE SEQUENCE [LARGE SCALE GENOMIC DNA]</scope>
    <source>
        <strain evidence="9 10">CCY0110</strain>
    </source>
</reference>
<evidence type="ECO:0008006" key="11">
    <source>
        <dbReference type="Google" id="ProtNLM"/>
    </source>
</evidence>
<dbReference type="GO" id="GO:0005886">
    <property type="term" value="C:plasma membrane"/>
    <property type="evidence" value="ECO:0007669"/>
    <property type="project" value="UniProtKB-SubCell"/>
</dbReference>
<keyword evidence="10" id="KW-1185">Reference proteome</keyword>
<comment type="similarity">
    <text evidence="2 7">Belongs to the ExbD/TolR family.</text>
</comment>
<keyword evidence="6 8" id="KW-0472">Membrane</keyword>
<feature type="transmembrane region" description="Helical" evidence="8">
    <location>
        <begin position="12"/>
        <end position="34"/>
    </location>
</feature>